<dbReference type="SMART" id="SM00179">
    <property type="entry name" value="EGF_CA"/>
    <property type="match status" value="7"/>
</dbReference>
<dbReference type="PROSITE" id="PS01186">
    <property type="entry name" value="EGF_2"/>
    <property type="match status" value="5"/>
</dbReference>
<name>A0A0R3S6T0_9BILA</name>
<dbReference type="InterPro" id="IPR000152">
    <property type="entry name" value="EGF-type_Asp/Asn_hydroxyl_site"/>
</dbReference>
<keyword evidence="2" id="KW-0732">Signal</keyword>
<dbReference type="WBParaSite" id="EEL_0001050201-mRNA-1">
    <property type="protein sequence ID" value="EEL_0001050201-mRNA-1"/>
    <property type="gene ID" value="EEL_0001050201"/>
</dbReference>
<dbReference type="InterPro" id="IPR009030">
    <property type="entry name" value="Growth_fac_rcpt_cys_sf"/>
</dbReference>
<evidence type="ECO:0000256" key="2">
    <source>
        <dbReference type="ARBA" id="ARBA00022729"/>
    </source>
</evidence>
<dbReference type="InterPro" id="IPR018097">
    <property type="entry name" value="EGF_Ca-bd_CS"/>
</dbReference>
<evidence type="ECO:0000259" key="6">
    <source>
        <dbReference type="PROSITE" id="PS50026"/>
    </source>
</evidence>
<feature type="domain" description="EGF-like" evidence="6">
    <location>
        <begin position="496"/>
        <end position="535"/>
    </location>
</feature>
<dbReference type="SUPFAM" id="SSF57196">
    <property type="entry name" value="EGF/Laminin"/>
    <property type="match status" value="2"/>
</dbReference>
<proteinExistence type="predicted"/>
<dbReference type="Pfam" id="PF07645">
    <property type="entry name" value="EGF_CA"/>
    <property type="match status" value="4"/>
</dbReference>
<dbReference type="InterPro" id="IPR049883">
    <property type="entry name" value="NOTCH1_EGF-like"/>
</dbReference>
<dbReference type="Pfam" id="PF12947">
    <property type="entry name" value="EGF_3"/>
    <property type="match status" value="3"/>
</dbReference>
<evidence type="ECO:0000313" key="7">
    <source>
        <dbReference type="Proteomes" id="UP000050640"/>
    </source>
</evidence>
<dbReference type="PANTHER" id="PTHR24034:SF89">
    <property type="entry name" value="COMPLEMENT COMPONENT C1Q RECEPTOR"/>
    <property type="match status" value="1"/>
</dbReference>
<dbReference type="Gene3D" id="2.10.25.10">
    <property type="entry name" value="Laminin"/>
    <property type="match status" value="8"/>
</dbReference>
<dbReference type="PROSITE" id="PS00010">
    <property type="entry name" value="ASX_HYDROXYL"/>
    <property type="match status" value="4"/>
</dbReference>
<keyword evidence="4" id="KW-1015">Disulfide bond</keyword>
<keyword evidence="7" id="KW-1185">Reference proteome</keyword>
<dbReference type="AlphaFoldDB" id="A0A0R3S6T0"/>
<dbReference type="InterPro" id="IPR001881">
    <property type="entry name" value="EGF-like_Ca-bd_dom"/>
</dbReference>
<accession>A0A0R3S6T0</accession>
<dbReference type="FunFam" id="2.10.25.10:FF:000038">
    <property type="entry name" value="Fibrillin 2"/>
    <property type="match status" value="6"/>
</dbReference>
<feature type="domain" description="EGF-like" evidence="6">
    <location>
        <begin position="268"/>
        <end position="307"/>
    </location>
</feature>
<evidence type="ECO:0000256" key="1">
    <source>
        <dbReference type="ARBA" id="ARBA00022536"/>
    </source>
</evidence>
<dbReference type="InterPro" id="IPR024731">
    <property type="entry name" value="NELL2-like_EGF"/>
</dbReference>
<dbReference type="PROSITE" id="PS01187">
    <property type="entry name" value="EGF_CA"/>
    <property type="match status" value="2"/>
</dbReference>
<keyword evidence="3" id="KW-0677">Repeat</keyword>
<evidence type="ECO:0000313" key="8">
    <source>
        <dbReference type="WBParaSite" id="EEL_0001050201-mRNA-1"/>
    </source>
</evidence>
<feature type="domain" description="EGF-like" evidence="6">
    <location>
        <begin position="339"/>
        <end position="379"/>
    </location>
</feature>
<dbReference type="SMART" id="SM00181">
    <property type="entry name" value="EGF"/>
    <property type="match status" value="8"/>
</dbReference>
<evidence type="ECO:0000256" key="3">
    <source>
        <dbReference type="ARBA" id="ARBA00022737"/>
    </source>
</evidence>
<dbReference type="InterPro" id="IPR050751">
    <property type="entry name" value="ECM_structural_protein"/>
</dbReference>
<dbReference type="Proteomes" id="UP000050640">
    <property type="component" value="Unplaced"/>
</dbReference>
<dbReference type="InterPro" id="IPR000742">
    <property type="entry name" value="EGF"/>
</dbReference>
<dbReference type="GO" id="GO:0005509">
    <property type="term" value="F:calcium ion binding"/>
    <property type="evidence" value="ECO:0007669"/>
    <property type="project" value="InterPro"/>
</dbReference>
<organism evidence="7 8">
    <name type="scientific">Elaeophora elaphi</name>
    <dbReference type="NCBI Taxonomy" id="1147741"/>
    <lineage>
        <taxon>Eukaryota</taxon>
        <taxon>Metazoa</taxon>
        <taxon>Ecdysozoa</taxon>
        <taxon>Nematoda</taxon>
        <taxon>Chromadorea</taxon>
        <taxon>Rhabditida</taxon>
        <taxon>Spirurina</taxon>
        <taxon>Spiruromorpha</taxon>
        <taxon>Filarioidea</taxon>
        <taxon>Onchocercidae</taxon>
        <taxon>Elaeophora</taxon>
    </lineage>
</organism>
<feature type="domain" description="EGF-like" evidence="6">
    <location>
        <begin position="453"/>
        <end position="495"/>
    </location>
</feature>
<dbReference type="PROSITE" id="PS50026">
    <property type="entry name" value="EGF_3"/>
    <property type="match status" value="6"/>
</dbReference>
<dbReference type="PANTHER" id="PTHR24034">
    <property type="entry name" value="EGF-LIKE DOMAIN-CONTAINING PROTEIN"/>
    <property type="match status" value="1"/>
</dbReference>
<dbReference type="SUPFAM" id="SSF57184">
    <property type="entry name" value="Growth factor receptor domain"/>
    <property type="match status" value="2"/>
</dbReference>
<keyword evidence="1 5" id="KW-0245">EGF-like domain</keyword>
<sequence length="543" mass="60030">MTTERAIIQNRTHVISLRCRSSDECGTDAYCERRSGVCRCYPGFDGQPPMTPCIGTVIHLIIFALQYAKKTDSLQSADYELNLLSDINECERHLDDCDATSRCSNKIGGFMCFCETGYRMSREHICVDIDECQERAGQPCNQYATCTNMPGSYRCNSSYFIYPFFPSNHYHIISDGYTCIPIEKRHSKSNCGINNLCLVDGKGQIDCDGCKKGFMKDGTDCVDINECSQGSVCHENAFCENILGSYSCHCSPGYKGDGYKCDEYMNLDIDECENNPCHPQAVCINHSGSFSCKCPDEWVGDGKNECINPSDTLILSCFYISWIKCFVRLYLKATSLVLDVNECERGIAGCNVAARCENYLGSVGCKCPQGFIGNGIHCIGMCHIIFSLIVSEYKISFSFLSDSSFIKVDSGCNDQWKKTCNDVNRTCHIDDEEVPQCGSCIIGYQLLNGRCLQAGNCANPEKNDCDVNAECIDVNPGRHFCTCKIGYIGDGRHCDDVDECSLPGSCDPSANCHNTNGSFTCACQFGYIGNGFKCTPKFNKFGG</sequence>
<dbReference type="STRING" id="1147741.A0A0R3S6T0"/>
<protein>
    <submittedName>
        <fullName evidence="8">EGF-like domain-containing protein</fullName>
    </submittedName>
</protein>
<reference evidence="8" key="1">
    <citation type="submission" date="2017-02" db="UniProtKB">
        <authorList>
            <consortium name="WormBaseParasite"/>
        </authorList>
    </citation>
    <scope>IDENTIFICATION</scope>
</reference>
<evidence type="ECO:0000256" key="5">
    <source>
        <dbReference type="PROSITE-ProRule" id="PRU00076"/>
    </source>
</evidence>
<feature type="domain" description="EGF-like" evidence="6">
    <location>
        <begin position="86"/>
        <end position="127"/>
    </location>
</feature>
<evidence type="ECO:0000256" key="4">
    <source>
        <dbReference type="ARBA" id="ARBA00023157"/>
    </source>
</evidence>
<feature type="domain" description="EGF-like" evidence="6">
    <location>
        <begin position="223"/>
        <end position="262"/>
    </location>
</feature>
<comment type="caution">
    <text evidence="5">Lacks conserved residue(s) required for the propagation of feature annotation.</text>
</comment>
<dbReference type="CDD" id="cd00054">
    <property type="entry name" value="EGF_CA"/>
    <property type="match status" value="3"/>
</dbReference>